<accession>A0A7S2IBG4</accession>
<protein>
    <submittedName>
        <fullName evidence="3">Uncharacterized protein</fullName>
    </submittedName>
</protein>
<dbReference type="InterPro" id="IPR036894">
    <property type="entry name" value="YbaB-like_sf"/>
</dbReference>
<dbReference type="SUPFAM" id="SSF82607">
    <property type="entry name" value="YbaB-like"/>
    <property type="match status" value="1"/>
</dbReference>
<feature type="signal peptide" evidence="2">
    <location>
        <begin position="1"/>
        <end position="17"/>
    </location>
</feature>
<proteinExistence type="predicted"/>
<sequence>MKLYTVTAAILVASASAFAPTFTRTCRTTSQTELNLFGGKKESGDGGGKAPGMMDQLAMLKKAQEIAQKKATLDKELATLDIVGESADGNVKCSVKYIPAQMPKSPEPYFDAVAFDIDESYLESASCEELSAAVKEAYMAGEVKTTEAVAEKYKVLQEDLGSYLGSMGGGAPAEEAS</sequence>
<feature type="chain" id="PRO_5030565766" evidence="2">
    <location>
        <begin position="18"/>
        <end position="177"/>
    </location>
</feature>
<keyword evidence="1" id="KW-0238">DNA-binding</keyword>
<gene>
    <name evidence="3" type="ORF">HTAM1171_LOCUS11020</name>
</gene>
<dbReference type="EMBL" id="HBGV01017841">
    <property type="protein sequence ID" value="CAD9514522.1"/>
    <property type="molecule type" value="Transcribed_RNA"/>
</dbReference>
<dbReference type="Gene3D" id="3.30.1310.10">
    <property type="entry name" value="Nucleoid-associated protein YbaB-like domain"/>
    <property type="match status" value="1"/>
</dbReference>
<keyword evidence="2" id="KW-0732">Signal</keyword>
<evidence type="ECO:0000256" key="2">
    <source>
        <dbReference type="SAM" id="SignalP"/>
    </source>
</evidence>
<dbReference type="InterPro" id="IPR004401">
    <property type="entry name" value="YbaB/EbfC"/>
</dbReference>
<reference evidence="3" key="1">
    <citation type="submission" date="2021-01" db="EMBL/GenBank/DDBJ databases">
        <authorList>
            <person name="Corre E."/>
            <person name="Pelletier E."/>
            <person name="Niang G."/>
            <person name="Scheremetjew M."/>
            <person name="Finn R."/>
            <person name="Kale V."/>
            <person name="Holt S."/>
            <person name="Cochrane G."/>
            <person name="Meng A."/>
            <person name="Brown T."/>
            <person name="Cohen L."/>
        </authorList>
    </citation>
    <scope>NUCLEOTIDE SEQUENCE</scope>
    <source>
        <strain evidence="3">CCMP826</strain>
    </source>
</reference>
<dbReference type="PANTHER" id="PTHR33449">
    <property type="entry name" value="NUCLEOID-ASSOCIATED PROTEIN YBAB"/>
    <property type="match status" value="1"/>
</dbReference>
<dbReference type="GO" id="GO:0003677">
    <property type="term" value="F:DNA binding"/>
    <property type="evidence" value="ECO:0007669"/>
    <property type="project" value="UniProtKB-KW"/>
</dbReference>
<evidence type="ECO:0000256" key="1">
    <source>
        <dbReference type="ARBA" id="ARBA00023125"/>
    </source>
</evidence>
<evidence type="ECO:0000313" key="3">
    <source>
        <dbReference type="EMBL" id="CAD9514522.1"/>
    </source>
</evidence>
<organism evidence="3">
    <name type="scientific">Helicotheca tamesis</name>
    <dbReference type="NCBI Taxonomy" id="374047"/>
    <lineage>
        <taxon>Eukaryota</taxon>
        <taxon>Sar</taxon>
        <taxon>Stramenopiles</taxon>
        <taxon>Ochrophyta</taxon>
        <taxon>Bacillariophyta</taxon>
        <taxon>Mediophyceae</taxon>
        <taxon>Lithodesmiophycidae</taxon>
        <taxon>Lithodesmiales</taxon>
        <taxon>Lithodesmiaceae</taxon>
        <taxon>Helicotheca</taxon>
    </lineage>
</organism>
<name>A0A7S2IBG4_9STRA</name>
<dbReference type="PANTHER" id="PTHR33449:SF1">
    <property type="entry name" value="NUCLEOID-ASSOCIATED PROTEIN YBAB"/>
    <property type="match status" value="1"/>
</dbReference>
<dbReference type="AlphaFoldDB" id="A0A7S2IBG4"/>